<proteinExistence type="predicted"/>
<evidence type="ECO:0000313" key="2">
    <source>
        <dbReference type="EMBL" id="MDP9975235.1"/>
    </source>
</evidence>
<feature type="region of interest" description="Disordered" evidence="1">
    <location>
        <begin position="257"/>
        <end position="280"/>
    </location>
</feature>
<dbReference type="EMBL" id="JAUSRV010000025">
    <property type="protein sequence ID" value="MDP9975235.1"/>
    <property type="molecule type" value="Genomic_DNA"/>
</dbReference>
<protein>
    <submittedName>
        <fullName evidence="2">Protein ImuA</fullName>
    </submittedName>
</protein>
<dbReference type="InterPro" id="IPR027417">
    <property type="entry name" value="P-loop_NTPase"/>
</dbReference>
<dbReference type="NCBIfam" id="NF033429">
    <property type="entry name" value="ImuA_translesion"/>
    <property type="match status" value="1"/>
</dbReference>
<accession>A0AAW8ES36</accession>
<evidence type="ECO:0000256" key="1">
    <source>
        <dbReference type="SAM" id="MobiDB-lite"/>
    </source>
</evidence>
<dbReference type="RefSeq" id="WP_307597195.1">
    <property type="nucleotide sequence ID" value="NZ_JAUSRV010000025.1"/>
</dbReference>
<comment type="caution">
    <text evidence="2">The sequence shown here is derived from an EMBL/GenBank/DDBJ whole genome shotgun (WGS) entry which is preliminary data.</text>
</comment>
<feature type="region of interest" description="Disordered" evidence="1">
    <location>
        <begin position="1"/>
        <end position="30"/>
    </location>
</feature>
<organism evidence="2 3">
    <name type="scientific">Variovorax paradoxus</name>
    <dbReference type="NCBI Taxonomy" id="34073"/>
    <lineage>
        <taxon>Bacteria</taxon>
        <taxon>Pseudomonadati</taxon>
        <taxon>Pseudomonadota</taxon>
        <taxon>Betaproteobacteria</taxon>
        <taxon>Burkholderiales</taxon>
        <taxon>Comamonadaceae</taxon>
        <taxon>Variovorax</taxon>
    </lineage>
</organism>
<name>A0AAW8ES36_VARPD</name>
<dbReference type="SUPFAM" id="SSF52540">
    <property type="entry name" value="P-loop containing nucleoside triphosphate hydrolases"/>
    <property type="match status" value="1"/>
</dbReference>
<gene>
    <name evidence="2" type="ORF">J2W39_006523</name>
</gene>
<sequence length="280" mass="30419">MAIPLSWADGDEASSARESSPPSERPRRPAVVLPHAVESAVWRGDALGTPVTSTVRTGFERLDAELPGGGWPCQSLTEVLQVQPSVLEWRLLAPAMRTLVAQGRQIVVIGPPKAPHLPGLRHLGLDERHLVWIAADKPVERLWATEQLIKANAAGMLVSWLPQARQEQIRRLQVCAQGCDGPVILCRPAAVEHESSAAPLRLQARFGVDWELRIHLLKRKGPPHEGELTLPSVPGGLEAILTPRLRHPSRLIAARQSRELSHAVGSPSSRQPAGRPAAAH</sequence>
<dbReference type="AlphaFoldDB" id="A0AAW8ES36"/>
<evidence type="ECO:0000313" key="3">
    <source>
        <dbReference type="Proteomes" id="UP001224845"/>
    </source>
</evidence>
<dbReference type="Gene3D" id="3.40.50.300">
    <property type="entry name" value="P-loop containing nucleotide triphosphate hydrolases"/>
    <property type="match status" value="1"/>
</dbReference>
<dbReference type="InterPro" id="IPR047610">
    <property type="entry name" value="ImuA_translesion"/>
</dbReference>
<dbReference type="Proteomes" id="UP001224845">
    <property type="component" value="Unassembled WGS sequence"/>
</dbReference>
<reference evidence="2" key="1">
    <citation type="submission" date="2023-07" db="EMBL/GenBank/DDBJ databases">
        <title>Sorghum-associated microbial communities from plants grown in Nebraska, USA.</title>
        <authorList>
            <person name="Schachtman D."/>
        </authorList>
    </citation>
    <scope>NUCLEOTIDE SEQUENCE</scope>
    <source>
        <strain evidence="2">DS3315</strain>
    </source>
</reference>